<dbReference type="SMART" id="SM00470">
    <property type="entry name" value="ParB"/>
    <property type="match status" value="1"/>
</dbReference>
<dbReference type="SUPFAM" id="SSF110849">
    <property type="entry name" value="ParB/Sulfiredoxin"/>
    <property type="match status" value="1"/>
</dbReference>
<dbReference type="InterPro" id="IPR003115">
    <property type="entry name" value="ParB_N"/>
</dbReference>
<feature type="domain" description="ParB-like N-terminal" evidence="3">
    <location>
        <begin position="8"/>
        <end position="97"/>
    </location>
</feature>
<dbReference type="NCBIfam" id="TIGR00180">
    <property type="entry name" value="parB_part"/>
    <property type="match status" value="1"/>
</dbReference>
<evidence type="ECO:0000259" key="3">
    <source>
        <dbReference type="SMART" id="SM00470"/>
    </source>
</evidence>
<evidence type="ECO:0000256" key="2">
    <source>
        <dbReference type="ARBA" id="ARBA00023125"/>
    </source>
</evidence>
<gene>
    <name evidence="4" type="ORF">HDF15_000798</name>
</gene>
<proteinExistence type="inferred from homology"/>
<comment type="caution">
    <text evidence="4">The sequence shown here is derived from an EMBL/GenBank/DDBJ whole genome shotgun (WGS) entry which is preliminary data.</text>
</comment>
<dbReference type="Gene3D" id="3.90.1530.10">
    <property type="entry name" value="Conserved hypothetical protein from pyrococcus furiosus pfu- 392566-001, ParB domain"/>
    <property type="match status" value="1"/>
</dbReference>
<keyword evidence="2" id="KW-0238">DNA-binding</keyword>
<dbReference type="PANTHER" id="PTHR33375:SF1">
    <property type="entry name" value="CHROMOSOME-PARTITIONING PROTEIN PARB-RELATED"/>
    <property type="match status" value="1"/>
</dbReference>
<dbReference type="Proteomes" id="UP000584867">
    <property type="component" value="Unassembled WGS sequence"/>
</dbReference>
<dbReference type="FunFam" id="3.90.1530.30:FF:000001">
    <property type="entry name" value="Chromosome partitioning protein ParB"/>
    <property type="match status" value="1"/>
</dbReference>
<dbReference type="InterPro" id="IPR004437">
    <property type="entry name" value="ParB/RepB/Spo0J"/>
</dbReference>
<dbReference type="GO" id="GO:0005694">
    <property type="term" value="C:chromosome"/>
    <property type="evidence" value="ECO:0007669"/>
    <property type="project" value="TreeGrafter"/>
</dbReference>
<comment type="similarity">
    <text evidence="1">Belongs to the ParB family.</text>
</comment>
<organism evidence="4 5">
    <name type="scientific">Granulicella mallensis</name>
    <dbReference type="NCBI Taxonomy" id="940614"/>
    <lineage>
        <taxon>Bacteria</taxon>
        <taxon>Pseudomonadati</taxon>
        <taxon>Acidobacteriota</taxon>
        <taxon>Terriglobia</taxon>
        <taxon>Terriglobales</taxon>
        <taxon>Acidobacteriaceae</taxon>
        <taxon>Granulicella</taxon>
    </lineage>
</organism>
<evidence type="ECO:0000256" key="1">
    <source>
        <dbReference type="ARBA" id="ARBA00006295"/>
    </source>
</evidence>
<dbReference type="GO" id="GO:0003677">
    <property type="term" value="F:DNA binding"/>
    <property type="evidence" value="ECO:0007669"/>
    <property type="project" value="UniProtKB-KW"/>
</dbReference>
<evidence type="ECO:0000313" key="5">
    <source>
        <dbReference type="Proteomes" id="UP000584867"/>
    </source>
</evidence>
<dbReference type="EMBL" id="JACHIO010000003">
    <property type="protein sequence ID" value="MBB5062468.1"/>
    <property type="molecule type" value="Genomic_DNA"/>
</dbReference>
<dbReference type="InterPro" id="IPR050336">
    <property type="entry name" value="Chromosome_partition/occlusion"/>
</dbReference>
<accession>A0A7W7ZM71</accession>
<name>A0A7W7ZM71_9BACT</name>
<dbReference type="GO" id="GO:0007059">
    <property type="term" value="P:chromosome segregation"/>
    <property type="evidence" value="ECO:0007669"/>
    <property type="project" value="TreeGrafter"/>
</dbReference>
<dbReference type="RefSeq" id="WP_260330819.1">
    <property type="nucleotide sequence ID" value="NZ_JACHIO010000003.1"/>
</dbReference>
<dbReference type="PANTHER" id="PTHR33375">
    <property type="entry name" value="CHROMOSOME-PARTITIONING PROTEIN PARB-RELATED"/>
    <property type="match status" value="1"/>
</dbReference>
<dbReference type="AlphaFoldDB" id="A0A7W7ZM71"/>
<reference evidence="4 5" key="1">
    <citation type="submission" date="2020-08" db="EMBL/GenBank/DDBJ databases">
        <title>Genomic Encyclopedia of Type Strains, Phase IV (KMG-V): Genome sequencing to study the core and pangenomes of soil and plant-associated prokaryotes.</title>
        <authorList>
            <person name="Whitman W."/>
        </authorList>
    </citation>
    <scope>NUCLEOTIDE SEQUENCE [LARGE SCALE GENOMIC DNA]</scope>
    <source>
        <strain evidence="4 5">X5P3</strain>
    </source>
</reference>
<evidence type="ECO:0000313" key="4">
    <source>
        <dbReference type="EMBL" id="MBB5062468.1"/>
    </source>
</evidence>
<dbReference type="InterPro" id="IPR036086">
    <property type="entry name" value="ParB/Sulfiredoxin_sf"/>
</dbReference>
<dbReference type="Pfam" id="PF02195">
    <property type="entry name" value="ParB_N"/>
    <property type="match status" value="1"/>
</dbReference>
<sequence>MQDSSEFQYIAIDQIFESTTNPRQTFDQKKLEELAESIGKHGLIQPIVVRPKDNRFEIVAGARRFRAGQIAEKFSLPAHIKELTDAQAMEWQLIELSIVGKSFHCLHTAWHVVYM</sequence>
<protein>
    <submittedName>
        <fullName evidence="4">ParB family chromosome partitioning protein</fullName>
    </submittedName>
</protein>